<reference evidence="1" key="1">
    <citation type="submission" date="2021-01" db="EMBL/GenBank/DDBJ databases">
        <authorList>
            <person name="Sun Q."/>
        </authorList>
    </citation>
    <scope>NUCLEOTIDE SEQUENCE</scope>
    <source>
        <strain evidence="1">YIM B02566</strain>
    </source>
</reference>
<keyword evidence="2" id="KW-1185">Reference proteome</keyword>
<protein>
    <submittedName>
        <fullName evidence="1">AraC family transcriptional regulator</fullName>
    </submittedName>
</protein>
<proteinExistence type="predicted"/>
<dbReference type="Proteomes" id="UP000616151">
    <property type="component" value="Unassembled WGS sequence"/>
</dbReference>
<dbReference type="EMBL" id="JAENHL010000007">
    <property type="protein sequence ID" value="MBK1867277.1"/>
    <property type="molecule type" value="Genomic_DNA"/>
</dbReference>
<evidence type="ECO:0000313" key="2">
    <source>
        <dbReference type="Proteomes" id="UP000616151"/>
    </source>
</evidence>
<comment type="caution">
    <text evidence="1">The sequence shown here is derived from an EMBL/GenBank/DDBJ whole genome shotgun (WGS) entry which is preliminary data.</text>
</comment>
<accession>A0ACC5R3T8</accession>
<name>A0ACC5R3T8_9HYPH</name>
<gene>
    <name evidence="1" type="ORF">JHL16_13055</name>
</gene>
<sequence>MSRTLAAPEDRVIRRLAYEGEAGQWEMLRCAPHAALKSHVIDYSGYRETQGAEIWRRELPCSFVPLIINFGPAFHFRDDPQSPDTQTSFTAGVYTRPVIVGSKGAAFCLQVNFTPLGAWRFFRLAQSELESRTVSLDDILGAQGRLFVAELHDAPDWPERFALLDDFLGKRILAAREPNANVREVWQALSASHGAASITALAETTGVSRRHLAKLFRAEIGATPKTMARILRFEHARNLAHHVPRLGWADLAYEAGYADQAHLAREFKELSGMTPQELLRRDRVETGILEQ</sequence>
<organism evidence="1 2">
    <name type="scientific">Taklimakanibacter albus</name>
    <dbReference type="NCBI Taxonomy" id="2800327"/>
    <lineage>
        <taxon>Bacteria</taxon>
        <taxon>Pseudomonadati</taxon>
        <taxon>Pseudomonadota</taxon>
        <taxon>Alphaproteobacteria</taxon>
        <taxon>Hyphomicrobiales</taxon>
        <taxon>Aestuariivirgaceae</taxon>
        <taxon>Taklimakanibacter</taxon>
    </lineage>
</organism>
<evidence type="ECO:0000313" key="1">
    <source>
        <dbReference type="EMBL" id="MBK1867277.1"/>
    </source>
</evidence>